<evidence type="ECO:0000313" key="3">
    <source>
        <dbReference type="Proteomes" id="UP000826271"/>
    </source>
</evidence>
<sequence length="243" mass="27975">MGYNEMEMDSSRSTTFYPLSTQNRMILDCTLLHNFIRHEMEVDPAEAQIHEDHHELSNDDHPAEILQMVATESFRTSCRDRKSVACRRMWTRTEKDLLIHALKEILTTSWKADNEFRVDYLNVLQDKIMKAEPTVRAMRYKSWPYYDSWCEIFGKDRTNGNKAEDFNDPFVSVMHTETQPQSPPVTNLEDIDTSYTLLAKEVATSPVCESGSSTTTKPASKGKRKLPKRIVGLIMEGLNNSTD</sequence>
<protein>
    <submittedName>
        <fullName evidence="2">Uncharacterized protein</fullName>
    </submittedName>
</protein>
<evidence type="ECO:0000256" key="1">
    <source>
        <dbReference type="SAM" id="MobiDB-lite"/>
    </source>
</evidence>
<keyword evidence="3" id="KW-1185">Reference proteome</keyword>
<dbReference type="PANTHER" id="PTHR46250:SF15">
    <property type="entry name" value="OS01G0523800 PROTEIN"/>
    <property type="match status" value="1"/>
</dbReference>
<name>A0AAV6WPF7_9LAMI</name>
<evidence type="ECO:0000313" key="2">
    <source>
        <dbReference type="EMBL" id="KAG8372471.1"/>
    </source>
</evidence>
<gene>
    <name evidence="2" type="ORF">BUALT_Bualt12G0069600</name>
</gene>
<proteinExistence type="predicted"/>
<organism evidence="2 3">
    <name type="scientific">Buddleja alternifolia</name>
    <dbReference type="NCBI Taxonomy" id="168488"/>
    <lineage>
        <taxon>Eukaryota</taxon>
        <taxon>Viridiplantae</taxon>
        <taxon>Streptophyta</taxon>
        <taxon>Embryophyta</taxon>
        <taxon>Tracheophyta</taxon>
        <taxon>Spermatophyta</taxon>
        <taxon>Magnoliopsida</taxon>
        <taxon>eudicotyledons</taxon>
        <taxon>Gunneridae</taxon>
        <taxon>Pentapetalae</taxon>
        <taxon>asterids</taxon>
        <taxon>lamiids</taxon>
        <taxon>Lamiales</taxon>
        <taxon>Scrophulariaceae</taxon>
        <taxon>Buddlejeae</taxon>
        <taxon>Buddleja</taxon>
    </lineage>
</organism>
<dbReference type="EMBL" id="WHWC01000012">
    <property type="protein sequence ID" value="KAG8372471.1"/>
    <property type="molecule type" value="Genomic_DNA"/>
</dbReference>
<dbReference type="AlphaFoldDB" id="A0AAV6WPF7"/>
<dbReference type="Proteomes" id="UP000826271">
    <property type="component" value="Unassembled WGS sequence"/>
</dbReference>
<comment type="caution">
    <text evidence="2">The sequence shown here is derived from an EMBL/GenBank/DDBJ whole genome shotgun (WGS) entry which is preliminary data.</text>
</comment>
<dbReference type="PANTHER" id="PTHR46250">
    <property type="entry name" value="MYB/SANT-LIKE DNA-BINDING DOMAIN PROTEIN-RELATED"/>
    <property type="match status" value="1"/>
</dbReference>
<reference evidence="2" key="1">
    <citation type="submission" date="2019-10" db="EMBL/GenBank/DDBJ databases">
        <authorList>
            <person name="Zhang R."/>
            <person name="Pan Y."/>
            <person name="Wang J."/>
            <person name="Ma R."/>
            <person name="Yu S."/>
        </authorList>
    </citation>
    <scope>NUCLEOTIDE SEQUENCE</scope>
    <source>
        <strain evidence="2">LA-IB0</strain>
        <tissue evidence="2">Leaf</tissue>
    </source>
</reference>
<accession>A0AAV6WPF7</accession>
<feature type="region of interest" description="Disordered" evidence="1">
    <location>
        <begin position="207"/>
        <end position="226"/>
    </location>
</feature>